<dbReference type="Gene3D" id="2.60.40.10">
    <property type="entry name" value="Immunoglobulins"/>
    <property type="match status" value="1"/>
</dbReference>
<evidence type="ECO:0000313" key="4">
    <source>
        <dbReference type="Proteomes" id="UP000245535"/>
    </source>
</evidence>
<feature type="signal peptide" evidence="1">
    <location>
        <begin position="1"/>
        <end position="19"/>
    </location>
</feature>
<dbReference type="InterPro" id="IPR002044">
    <property type="entry name" value="CBM20"/>
</dbReference>
<dbReference type="AlphaFoldDB" id="A0A315Z6N5"/>
<accession>A0A315Z6N5</accession>
<dbReference type="EMBL" id="QGDO01000005">
    <property type="protein sequence ID" value="PWJ40047.1"/>
    <property type="molecule type" value="Genomic_DNA"/>
</dbReference>
<dbReference type="Pfam" id="PF00686">
    <property type="entry name" value="CBM_20"/>
    <property type="match status" value="1"/>
</dbReference>
<evidence type="ECO:0000256" key="1">
    <source>
        <dbReference type="SAM" id="SignalP"/>
    </source>
</evidence>
<gene>
    <name evidence="3" type="ORF">BC781_105110</name>
</gene>
<feature type="chain" id="PRO_5016316371" evidence="1">
    <location>
        <begin position="20"/>
        <end position="476"/>
    </location>
</feature>
<dbReference type="InterPro" id="IPR043754">
    <property type="entry name" value="DUF5700"/>
</dbReference>
<reference evidence="3 4" key="1">
    <citation type="submission" date="2018-03" db="EMBL/GenBank/DDBJ databases">
        <title>Genomic Encyclopedia of Archaeal and Bacterial Type Strains, Phase II (KMG-II): from individual species to whole genera.</title>
        <authorList>
            <person name="Goeker M."/>
        </authorList>
    </citation>
    <scope>NUCLEOTIDE SEQUENCE [LARGE SCALE GENOMIC DNA]</scope>
    <source>
        <strain evidence="3 4">DSM 28229</strain>
    </source>
</reference>
<dbReference type="InterPro" id="IPR013783">
    <property type="entry name" value="Ig-like_fold"/>
</dbReference>
<dbReference type="InterPro" id="IPR013784">
    <property type="entry name" value="Carb-bd-like_fold"/>
</dbReference>
<dbReference type="SMART" id="SM01065">
    <property type="entry name" value="CBM_2"/>
    <property type="match status" value="1"/>
</dbReference>
<evidence type="ECO:0000313" key="3">
    <source>
        <dbReference type="EMBL" id="PWJ40047.1"/>
    </source>
</evidence>
<dbReference type="SUPFAM" id="SSF49452">
    <property type="entry name" value="Starch-binding domain-like"/>
    <property type="match status" value="1"/>
</dbReference>
<keyword evidence="1" id="KW-0732">Signal</keyword>
<protein>
    <submittedName>
        <fullName evidence="3">Starch binding protein</fullName>
    </submittedName>
</protein>
<keyword evidence="4" id="KW-1185">Reference proteome</keyword>
<organism evidence="3 4">
    <name type="scientific">Sediminitomix flava</name>
    <dbReference type="NCBI Taxonomy" id="379075"/>
    <lineage>
        <taxon>Bacteria</taxon>
        <taxon>Pseudomonadati</taxon>
        <taxon>Bacteroidota</taxon>
        <taxon>Cytophagia</taxon>
        <taxon>Cytophagales</taxon>
        <taxon>Flammeovirgaceae</taxon>
        <taxon>Sediminitomix</taxon>
    </lineage>
</organism>
<comment type="caution">
    <text evidence="3">The sequence shown here is derived from an EMBL/GenBank/DDBJ whole genome shotgun (WGS) entry which is preliminary data.</text>
</comment>
<evidence type="ECO:0000259" key="2">
    <source>
        <dbReference type="SMART" id="SM01065"/>
    </source>
</evidence>
<dbReference type="Pfam" id="PF18958">
    <property type="entry name" value="DUF5700"/>
    <property type="match status" value="1"/>
</dbReference>
<feature type="domain" description="CBM20" evidence="2">
    <location>
        <begin position="376"/>
        <end position="464"/>
    </location>
</feature>
<name>A0A315Z6N5_SEDFL</name>
<dbReference type="GO" id="GO:2001070">
    <property type="term" value="F:starch binding"/>
    <property type="evidence" value="ECO:0007669"/>
    <property type="project" value="InterPro"/>
</dbReference>
<proteinExistence type="predicted"/>
<sequence length="476" mass="54351">MIMRNLLFILAAICFMACSTEYETEKESNYSIESANLAFEIATKISNKQTVTDAEWDSLMASSGYQAYFCIGKKIPRNNFLKNAFEVAFDESQKHTLDSILNEPFKLSPQMRYNFMVLNLNNYKERQKEVQAFAANTDFSMILEKAKKLAQSYVPEEIRESEVALHKVNFVLIEPNAYVNNCGLVVDIHNAYNMGEEELIKLLAHEFHHNYRGINHSISDHVLFRKIDQLQLEGIADLIDKEIPPLDKIGIYPQSIVDTHNELFANTPQILQQLDSLTYAYIAGEIDEKSYTEHMNSFFLDGGHANGQYMSLKIKAAGLTDQLIANYNDPVSFIKLYNEAVANAPSEYQFSATFIDYIEELKREHLESNVVTSEEEFKVTFRVEVPSPSDEVFITGNKAALGDWNPDQVKLNKKDASLIREIKVQINSPAAFKFTRGSWGTEGITNDFGRSQNLKLKFEKDTVVNYKIYNWSDSNI</sequence>
<dbReference type="Proteomes" id="UP000245535">
    <property type="component" value="Unassembled WGS sequence"/>
</dbReference>